<protein>
    <submittedName>
        <fullName evidence="1">Uncharacterized protein</fullName>
    </submittedName>
</protein>
<reference evidence="1 2" key="1">
    <citation type="submission" date="2016-11" db="EMBL/GenBank/DDBJ databases">
        <authorList>
            <person name="Varghese N."/>
            <person name="Submissions S."/>
        </authorList>
    </citation>
    <scope>NUCLEOTIDE SEQUENCE [LARGE SCALE GENOMIC DNA]</scope>
    <source>
        <strain evidence="1 2">NFR18</strain>
    </source>
</reference>
<dbReference type="AlphaFoldDB" id="A0AB38C7B0"/>
<gene>
    <name evidence="1" type="ORF">SAMN03097694_2336</name>
</gene>
<dbReference type="EMBL" id="FPKH01000001">
    <property type="protein sequence ID" value="SFX46868.1"/>
    <property type="molecule type" value="Genomic_DNA"/>
</dbReference>
<evidence type="ECO:0000313" key="2">
    <source>
        <dbReference type="Proteomes" id="UP000182489"/>
    </source>
</evidence>
<proteinExistence type="predicted"/>
<accession>A0AB38C7B0</accession>
<comment type="caution">
    <text evidence="1">The sequence shown here is derived from an EMBL/GenBank/DDBJ whole genome shotgun (WGS) entry which is preliminary data.</text>
</comment>
<organism evidence="1 2">
    <name type="scientific">Janthinobacterium lividum</name>
    <dbReference type="NCBI Taxonomy" id="29581"/>
    <lineage>
        <taxon>Bacteria</taxon>
        <taxon>Pseudomonadati</taxon>
        <taxon>Pseudomonadota</taxon>
        <taxon>Betaproteobacteria</taxon>
        <taxon>Burkholderiales</taxon>
        <taxon>Oxalobacteraceae</taxon>
        <taxon>Janthinobacterium</taxon>
    </lineage>
</organism>
<dbReference type="Proteomes" id="UP000182489">
    <property type="component" value="Unassembled WGS sequence"/>
</dbReference>
<evidence type="ECO:0000313" key="1">
    <source>
        <dbReference type="EMBL" id="SFX46868.1"/>
    </source>
</evidence>
<name>A0AB38C7B0_9BURK</name>
<dbReference type="RefSeq" id="WP_072453910.1">
    <property type="nucleotide sequence ID" value="NZ_FPKH01000001.1"/>
</dbReference>
<sequence>MHFFKNLKQFHFSGRQHWPWLTAGTVLCCAAWLAFSELPVQRTDNKTTSAKVRMLEDKLRAQAAAPVTTQQNLAAQLASFDSLSLVTADLQSLAAQNGLLMSDASFKPAADNQAANGIGRVEVNTRIKGAYLPLKKTLAAMLATHGGLALESLSMRRARASDVVMDIDVRFTYFYRKPS</sequence>